<reference evidence="2 3" key="1">
    <citation type="journal article" date="2018" name="Mycol. Prog.">
        <title>Coniella lustricola, a new species from submerged detritus.</title>
        <authorList>
            <person name="Raudabaugh D.B."/>
            <person name="Iturriaga T."/>
            <person name="Carver A."/>
            <person name="Mondo S."/>
            <person name="Pangilinan J."/>
            <person name="Lipzen A."/>
            <person name="He G."/>
            <person name="Amirebrahimi M."/>
            <person name="Grigoriev I.V."/>
            <person name="Miller A.N."/>
        </authorList>
    </citation>
    <scope>NUCLEOTIDE SEQUENCE [LARGE SCALE GENOMIC DNA]</scope>
    <source>
        <strain evidence="2 3">B22-T-1</strain>
    </source>
</reference>
<dbReference type="InParanoid" id="A0A2T2ZZE1"/>
<evidence type="ECO:0000313" key="3">
    <source>
        <dbReference type="Proteomes" id="UP000241462"/>
    </source>
</evidence>
<gene>
    <name evidence="2" type="ORF">BD289DRAFT_77703</name>
</gene>
<name>A0A2T2ZZE1_9PEZI</name>
<organism evidence="2 3">
    <name type="scientific">Coniella lustricola</name>
    <dbReference type="NCBI Taxonomy" id="2025994"/>
    <lineage>
        <taxon>Eukaryota</taxon>
        <taxon>Fungi</taxon>
        <taxon>Dikarya</taxon>
        <taxon>Ascomycota</taxon>
        <taxon>Pezizomycotina</taxon>
        <taxon>Sordariomycetes</taxon>
        <taxon>Sordariomycetidae</taxon>
        <taxon>Diaporthales</taxon>
        <taxon>Schizoparmaceae</taxon>
        <taxon>Coniella</taxon>
    </lineage>
</organism>
<dbReference type="EMBL" id="KZ678546">
    <property type="protein sequence ID" value="PSR80033.1"/>
    <property type="molecule type" value="Genomic_DNA"/>
</dbReference>
<evidence type="ECO:0000256" key="1">
    <source>
        <dbReference type="SAM" id="MobiDB-lite"/>
    </source>
</evidence>
<evidence type="ECO:0000313" key="2">
    <source>
        <dbReference type="EMBL" id="PSR80033.1"/>
    </source>
</evidence>
<proteinExistence type="predicted"/>
<dbReference type="AlphaFoldDB" id="A0A2T2ZZE1"/>
<feature type="region of interest" description="Disordered" evidence="1">
    <location>
        <begin position="1"/>
        <end position="26"/>
    </location>
</feature>
<sequence>MTVPIPRPCSSNDARPPGKPVHGHDDLTEKMLPTMVHIPPPESNSMSNSSSARLTPGCWHACSRSVAASRKGQPGSKTQHRKVFAHQRGDDIKTWVCLKVLPAVWFSVDIRSCQDCMARSA</sequence>
<keyword evidence="3" id="KW-1185">Reference proteome</keyword>
<protein>
    <submittedName>
        <fullName evidence="2">Uncharacterized protein</fullName>
    </submittedName>
</protein>
<accession>A0A2T2ZZE1</accession>
<dbReference type="Proteomes" id="UP000241462">
    <property type="component" value="Unassembled WGS sequence"/>
</dbReference>